<sequence>DSVVKCLWEAETGLFEPRRSRPTCATLLKILQEKNVTLVYPDLSQWHMPVIPAAQEAETGGWRVQSQP</sequence>
<evidence type="ECO:0000313" key="1">
    <source>
        <dbReference type="Ensembl" id="ENSSDAP00000024489.1"/>
    </source>
</evidence>
<name>A0A8C9QNF1_SPEDA</name>
<evidence type="ECO:0000313" key="2">
    <source>
        <dbReference type="Proteomes" id="UP000694422"/>
    </source>
</evidence>
<keyword evidence="2" id="KW-1185">Reference proteome</keyword>
<protein>
    <submittedName>
        <fullName evidence="1">Uncharacterized protein</fullName>
    </submittedName>
</protein>
<accession>A0A8C9QNF1</accession>
<dbReference type="Ensembl" id="ENSSDAT00000028013.1">
    <property type="protein sequence ID" value="ENSSDAP00000024489.1"/>
    <property type="gene ID" value="ENSSDAG00000022302.1"/>
</dbReference>
<dbReference type="AlphaFoldDB" id="A0A8C9QNF1"/>
<dbReference type="Proteomes" id="UP000694422">
    <property type="component" value="Unplaced"/>
</dbReference>
<proteinExistence type="predicted"/>
<organism evidence="1 2">
    <name type="scientific">Spermophilus dauricus</name>
    <name type="common">Daurian ground squirrel</name>
    <dbReference type="NCBI Taxonomy" id="99837"/>
    <lineage>
        <taxon>Eukaryota</taxon>
        <taxon>Metazoa</taxon>
        <taxon>Chordata</taxon>
        <taxon>Craniata</taxon>
        <taxon>Vertebrata</taxon>
        <taxon>Euteleostomi</taxon>
        <taxon>Mammalia</taxon>
        <taxon>Eutheria</taxon>
        <taxon>Euarchontoglires</taxon>
        <taxon>Glires</taxon>
        <taxon>Rodentia</taxon>
        <taxon>Sciuromorpha</taxon>
        <taxon>Sciuridae</taxon>
        <taxon>Xerinae</taxon>
        <taxon>Marmotini</taxon>
        <taxon>Spermophilus</taxon>
    </lineage>
</organism>
<reference evidence="1" key="2">
    <citation type="submission" date="2025-09" db="UniProtKB">
        <authorList>
            <consortium name="Ensembl"/>
        </authorList>
    </citation>
    <scope>IDENTIFICATION</scope>
</reference>
<reference evidence="1" key="1">
    <citation type="submission" date="2025-08" db="UniProtKB">
        <authorList>
            <consortium name="Ensembl"/>
        </authorList>
    </citation>
    <scope>IDENTIFICATION</scope>
</reference>